<dbReference type="Pfam" id="PF24796">
    <property type="entry name" value="WDR55"/>
    <property type="match status" value="1"/>
</dbReference>
<dbReference type="PANTHER" id="PTHR44019">
    <property type="entry name" value="WD REPEAT-CONTAINING PROTEIN 55"/>
    <property type="match status" value="1"/>
</dbReference>
<dbReference type="InterPro" id="IPR019775">
    <property type="entry name" value="WD40_repeat_CS"/>
</dbReference>
<feature type="region of interest" description="Disordered" evidence="6">
    <location>
        <begin position="32"/>
        <end position="96"/>
    </location>
</feature>
<feature type="compositionally biased region" description="Acidic residues" evidence="6">
    <location>
        <begin position="51"/>
        <end position="85"/>
    </location>
</feature>
<comment type="similarity">
    <text evidence="1">Belongs to the WD repeat WDR55 family.</text>
</comment>
<keyword evidence="8" id="KW-1185">Reference proteome</keyword>
<dbReference type="Proteomes" id="UP000092461">
    <property type="component" value="Unassembled WGS sequence"/>
</dbReference>
<evidence type="ECO:0000256" key="1">
    <source>
        <dbReference type="ARBA" id="ARBA00007625"/>
    </source>
</evidence>
<dbReference type="SUPFAM" id="SSF50978">
    <property type="entry name" value="WD40 repeat-like"/>
    <property type="match status" value="1"/>
</dbReference>
<dbReference type="VEuPathDB" id="VectorBase:LLOJ002515"/>
<dbReference type="EMBL" id="AJWK01008247">
    <property type="status" value="NOT_ANNOTATED_CDS"/>
    <property type="molecule type" value="Genomic_DNA"/>
</dbReference>
<evidence type="ECO:0000256" key="2">
    <source>
        <dbReference type="ARBA" id="ARBA00022574"/>
    </source>
</evidence>
<evidence type="ECO:0000313" key="7">
    <source>
        <dbReference type="EnsemblMetazoa" id="LLOJ002515-PA"/>
    </source>
</evidence>
<accession>A0A1B0CDU5</accession>
<keyword evidence="2 5" id="KW-0853">WD repeat</keyword>
<dbReference type="InterPro" id="IPR001680">
    <property type="entry name" value="WD40_rpt"/>
</dbReference>
<feature type="repeat" description="WD" evidence="5">
    <location>
        <begin position="208"/>
        <end position="248"/>
    </location>
</feature>
<keyword evidence="3" id="KW-0677">Repeat</keyword>
<evidence type="ECO:0000256" key="4">
    <source>
        <dbReference type="ARBA" id="ARBA00023478"/>
    </source>
</evidence>
<evidence type="ECO:0000256" key="6">
    <source>
        <dbReference type="SAM" id="MobiDB-lite"/>
    </source>
</evidence>
<proteinExistence type="inferred from homology"/>
<dbReference type="InterPro" id="IPR050505">
    <property type="entry name" value="WDR55/POC1"/>
</dbReference>
<evidence type="ECO:0000256" key="3">
    <source>
        <dbReference type="ARBA" id="ARBA00022737"/>
    </source>
</evidence>
<dbReference type="SMART" id="SM00320">
    <property type="entry name" value="WD40"/>
    <property type="match status" value="5"/>
</dbReference>
<dbReference type="InterPro" id="IPR036322">
    <property type="entry name" value="WD40_repeat_dom_sf"/>
</dbReference>
<dbReference type="VEuPathDB" id="VectorBase:LLONM1_001719"/>
<reference evidence="7" key="1">
    <citation type="submission" date="2020-05" db="UniProtKB">
        <authorList>
            <consortium name="EnsemblMetazoa"/>
        </authorList>
    </citation>
    <scope>IDENTIFICATION</scope>
    <source>
        <strain evidence="7">Jacobina</strain>
    </source>
</reference>
<dbReference type="PROSITE" id="PS00678">
    <property type="entry name" value="WD_REPEATS_1"/>
    <property type="match status" value="2"/>
</dbReference>
<name>A0A1B0CDU5_LUTLO</name>
<organism evidence="7 8">
    <name type="scientific">Lutzomyia longipalpis</name>
    <name type="common">Sand fly</name>
    <dbReference type="NCBI Taxonomy" id="7200"/>
    <lineage>
        <taxon>Eukaryota</taxon>
        <taxon>Metazoa</taxon>
        <taxon>Ecdysozoa</taxon>
        <taxon>Arthropoda</taxon>
        <taxon>Hexapoda</taxon>
        <taxon>Insecta</taxon>
        <taxon>Pterygota</taxon>
        <taxon>Neoptera</taxon>
        <taxon>Endopterygota</taxon>
        <taxon>Diptera</taxon>
        <taxon>Nematocera</taxon>
        <taxon>Psychodoidea</taxon>
        <taxon>Psychodidae</taxon>
        <taxon>Lutzomyia</taxon>
        <taxon>Lutzomyia</taxon>
    </lineage>
</organism>
<dbReference type="PANTHER" id="PTHR44019:SF20">
    <property type="entry name" value="WD REPEAT-CONTAINING PROTEIN 55"/>
    <property type="match status" value="1"/>
</dbReference>
<feature type="repeat" description="WD" evidence="5">
    <location>
        <begin position="377"/>
        <end position="411"/>
    </location>
</feature>
<dbReference type="InterPro" id="IPR015943">
    <property type="entry name" value="WD40/YVTN_repeat-like_dom_sf"/>
</dbReference>
<dbReference type="AlphaFoldDB" id="A0A1B0CDU5"/>
<sequence>MRDFYKPDEPEYVDIDNEEEIFAEIHFVDEAGNEMASEAEEDFEFNPAAESDSDFEPSSCESEEEVENEADEDINEDEKDEQDGQEVEKMKTTTEDGADEDYAIVQRIISELKMPRNHPKDIQTEDFVTDISFHPISDHLAVALITGDVVMYKYSLEENTIADTYELHTKACRDVEFSEDGDVLYSTSKDKSIMLTDVKTGKLKRYYDNAHETAIYCVRPINENLIATGDDDGHLKVWDLRTQEKSPLFSLHEVDDYISSIHSNDSKKILLMTSGDGYLTSINLGARKMYVQSEQYEEELTCMGLYRNDSKLVVGTSKGRMYSFNWGEFGYHCDVFNGPKTAINAMLPITQRMGVLGCEDGLLRAVNTVPGRSLGVVGQHSLAVETMDISNTGEFIASSSHDNDIRFWNIKYFEDFDDDMPAKDSRYNLPSSKYTNARDFFSGLVD</sequence>
<evidence type="ECO:0000313" key="8">
    <source>
        <dbReference type="Proteomes" id="UP000092461"/>
    </source>
</evidence>
<feature type="repeat" description="WD" evidence="5">
    <location>
        <begin position="165"/>
        <end position="206"/>
    </location>
</feature>
<protein>
    <recommendedName>
        <fullName evidence="4">WD repeat-containing protein 55 homolog</fullName>
    </recommendedName>
</protein>
<evidence type="ECO:0000256" key="5">
    <source>
        <dbReference type="PROSITE-ProRule" id="PRU00221"/>
    </source>
</evidence>
<dbReference type="EnsemblMetazoa" id="LLOJ002515-RA">
    <property type="protein sequence ID" value="LLOJ002515-PA"/>
    <property type="gene ID" value="LLOJ002515"/>
</dbReference>
<dbReference type="Gene3D" id="2.130.10.10">
    <property type="entry name" value="YVTN repeat-like/Quinoprotein amine dehydrogenase"/>
    <property type="match status" value="2"/>
</dbReference>
<dbReference type="PROSITE" id="PS50294">
    <property type="entry name" value="WD_REPEATS_REGION"/>
    <property type="match status" value="1"/>
</dbReference>
<dbReference type="PROSITE" id="PS50082">
    <property type="entry name" value="WD_REPEATS_2"/>
    <property type="match status" value="3"/>
</dbReference>